<evidence type="ECO:0000313" key="4">
    <source>
        <dbReference type="Proteomes" id="UP001329825"/>
    </source>
</evidence>
<dbReference type="Pfam" id="PF00248">
    <property type="entry name" value="Aldo_ket_red"/>
    <property type="match status" value="1"/>
</dbReference>
<dbReference type="EMBL" id="CP141884">
    <property type="protein sequence ID" value="WRT66583.1"/>
    <property type="molecule type" value="Genomic_DNA"/>
</dbReference>
<evidence type="ECO:0000256" key="1">
    <source>
        <dbReference type="ARBA" id="ARBA00023002"/>
    </source>
</evidence>
<dbReference type="GeneID" id="87955673"/>
<keyword evidence="1" id="KW-0560">Oxidoreductase</keyword>
<keyword evidence="4" id="KW-1185">Reference proteome</keyword>
<dbReference type="SUPFAM" id="SSF51430">
    <property type="entry name" value="NAD(P)-linked oxidoreductase"/>
    <property type="match status" value="1"/>
</dbReference>
<proteinExistence type="predicted"/>
<sequence length="330" mass="36560">MSAIPQTTVAGHKVGRVGYGLMQLTWTPKPPTEEVSFAAMKAAADSGATCWSTATFYGPEFANIKLISKFFQKYPEYKDKITLVVKGGADYTTIQPKGDDVEFLRSDIKQTQDILGDKKIDVYSLARLPEEPVEKVFQTLESLRKEGLFGAVGASEMGVESLTKAQEVTQIAIIEIEVSLFSFEKAIRDVVKWSSDNKVPIFAYSPLGRGFLTRTYKSPEDIPEGDFKKMVPRFQGEAFYENLKLVDRLDEIASKKGVNTSQLALAWIVGLSDYTIPIPGSSKVERTQENTSSANIKLTSEENKIIGEILDSFEIKGTRYPAPAMGHLMK</sequence>
<organism evidence="3 4">
    <name type="scientific">Kwoniella shivajii</name>
    <dbReference type="NCBI Taxonomy" id="564305"/>
    <lineage>
        <taxon>Eukaryota</taxon>
        <taxon>Fungi</taxon>
        <taxon>Dikarya</taxon>
        <taxon>Basidiomycota</taxon>
        <taxon>Agaricomycotina</taxon>
        <taxon>Tremellomycetes</taxon>
        <taxon>Tremellales</taxon>
        <taxon>Cryptococcaceae</taxon>
        <taxon>Kwoniella</taxon>
    </lineage>
</organism>
<name>A0ABZ1CYE4_9TREE</name>
<dbReference type="CDD" id="cd19077">
    <property type="entry name" value="AKR_AKR8A1-2"/>
    <property type="match status" value="1"/>
</dbReference>
<protein>
    <recommendedName>
        <fullName evidence="2">NADP-dependent oxidoreductase domain-containing protein</fullName>
    </recommendedName>
</protein>
<dbReference type="InterPro" id="IPR023210">
    <property type="entry name" value="NADP_OxRdtase_dom"/>
</dbReference>
<dbReference type="Proteomes" id="UP001329825">
    <property type="component" value="Chromosome 4"/>
</dbReference>
<dbReference type="RefSeq" id="XP_062791323.1">
    <property type="nucleotide sequence ID" value="XM_062935272.1"/>
</dbReference>
<gene>
    <name evidence="3" type="ORF">IL334_003542</name>
</gene>
<evidence type="ECO:0000259" key="2">
    <source>
        <dbReference type="Pfam" id="PF00248"/>
    </source>
</evidence>
<accession>A0ABZ1CYE4</accession>
<evidence type="ECO:0000313" key="3">
    <source>
        <dbReference type="EMBL" id="WRT66583.1"/>
    </source>
</evidence>
<dbReference type="Gene3D" id="3.20.20.100">
    <property type="entry name" value="NADP-dependent oxidoreductase domain"/>
    <property type="match status" value="1"/>
</dbReference>
<dbReference type="PANTHER" id="PTHR43625">
    <property type="entry name" value="AFLATOXIN B1 ALDEHYDE REDUCTASE"/>
    <property type="match status" value="1"/>
</dbReference>
<reference evidence="3 4" key="1">
    <citation type="submission" date="2024-01" db="EMBL/GenBank/DDBJ databases">
        <title>Comparative genomics of Cryptococcus and Kwoniella reveals pathogenesis evolution and contrasting modes of karyotype evolution via chromosome fusion or intercentromeric recombination.</title>
        <authorList>
            <person name="Coelho M.A."/>
            <person name="David-Palma M."/>
            <person name="Shea T."/>
            <person name="Bowers K."/>
            <person name="McGinley-Smith S."/>
            <person name="Mohammad A.W."/>
            <person name="Gnirke A."/>
            <person name="Yurkov A.M."/>
            <person name="Nowrousian M."/>
            <person name="Sun S."/>
            <person name="Cuomo C.A."/>
            <person name="Heitman J."/>
        </authorList>
    </citation>
    <scope>NUCLEOTIDE SEQUENCE [LARGE SCALE GENOMIC DNA]</scope>
    <source>
        <strain evidence="3">CBS 11374</strain>
    </source>
</reference>
<dbReference type="InterPro" id="IPR036812">
    <property type="entry name" value="NAD(P)_OxRdtase_dom_sf"/>
</dbReference>
<feature type="domain" description="NADP-dependent oxidoreductase" evidence="2">
    <location>
        <begin position="17"/>
        <end position="310"/>
    </location>
</feature>
<dbReference type="InterPro" id="IPR050791">
    <property type="entry name" value="Aldo-Keto_reductase"/>
</dbReference>
<dbReference type="PANTHER" id="PTHR43625:SF78">
    <property type="entry name" value="PYRIDOXAL REDUCTASE-RELATED"/>
    <property type="match status" value="1"/>
</dbReference>